<proteinExistence type="predicted"/>
<name>A0A4R0VCJ4_BIFLL</name>
<accession>A0A4R0VCJ4</accession>
<reference evidence="1 2" key="1">
    <citation type="journal article" date="2018" name="Sci. Rep.">
        <title>Genomic diversity and distribution of Bifidobacterium longum subsp. longum across the human lifespan.</title>
        <authorList>
            <person name="Odamaki T."/>
            <person name="Bottacini F."/>
            <person name="Kato K."/>
            <person name="Mitsuyama E."/>
            <person name="Yoshida K."/>
            <person name="Horigome A."/>
            <person name="Xiao J.Z."/>
            <person name="van Sinderen D."/>
        </authorList>
    </citation>
    <scope>NUCLEOTIDE SEQUENCE [LARGE SCALE GENOMIC DNA]</scope>
    <source>
        <strain evidence="1 2">MCC10116</strain>
    </source>
</reference>
<organism evidence="1 2">
    <name type="scientific">Bifidobacterium longum subsp. longum</name>
    <dbReference type="NCBI Taxonomy" id="1679"/>
    <lineage>
        <taxon>Bacteria</taxon>
        <taxon>Bacillati</taxon>
        <taxon>Actinomycetota</taxon>
        <taxon>Actinomycetes</taxon>
        <taxon>Bifidobacteriales</taxon>
        <taxon>Bifidobacteriaceae</taxon>
        <taxon>Bifidobacterium</taxon>
    </lineage>
</organism>
<gene>
    <name evidence="1" type="ORF">MCC10116_2254</name>
</gene>
<dbReference type="Proteomes" id="UP000292787">
    <property type="component" value="Unassembled WGS sequence"/>
</dbReference>
<dbReference type="RefSeq" id="WP_242669907.1">
    <property type="nucleotide sequence ID" value="NZ_SHTF01000045.1"/>
</dbReference>
<dbReference type="EMBL" id="SHTF01000045">
    <property type="protein sequence ID" value="TCF61119.1"/>
    <property type="molecule type" value="Genomic_DNA"/>
</dbReference>
<dbReference type="AlphaFoldDB" id="A0A4R0VCJ4"/>
<evidence type="ECO:0000313" key="1">
    <source>
        <dbReference type="EMBL" id="TCF61119.1"/>
    </source>
</evidence>
<sequence>MCRFARDGIPELGEYLESVDGTGICKLTELDGGGEEVVVCLPDGTMPEGISDLELVRVPTRIEEGDAKTETMSDETAERMARTRFIVDEYTMGVLDEQEAGERLFRHLFPHWG</sequence>
<comment type="caution">
    <text evidence="1">The sequence shown here is derived from an EMBL/GenBank/DDBJ whole genome shotgun (WGS) entry which is preliminary data.</text>
</comment>
<protein>
    <submittedName>
        <fullName evidence="1">Uncharacterized protein</fullName>
    </submittedName>
</protein>
<evidence type="ECO:0000313" key="2">
    <source>
        <dbReference type="Proteomes" id="UP000292787"/>
    </source>
</evidence>